<evidence type="ECO:0000256" key="1">
    <source>
        <dbReference type="SAM" id="MobiDB-lite"/>
    </source>
</evidence>
<organism evidence="3 4">
    <name type="scientific">Heligmosomoides polygyrus</name>
    <name type="common">Parasitic roundworm</name>
    <dbReference type="NCBI Taxonomy" id="6339"/>
    <lineage>
        <taxon>Eukaryota</taxon>
        <taxon>Metazoa</taxon>
        <taxon>Ecdysozoa</taxon>
        <taxon>Nematoda</taxon>
        <taxon>Chromadorea</taxon>
        <taxon>Rhabditida</taxon>
        <taxon>Rhabditina</taxon>
        <taxon>Rhabditomorpha</taxon>
        <taxon>Strongyloidea</taxon>
        <taxon>Heligmosomidae</taxon>
        <taxon>Heligmosomoides</taxon>
    </lineage>
</organism>
<dbReference type="EMBL" id="UZAH01005094">
    <property type="protein sequence ID" value="VDO28615.1"/>
    <property type="molecule type" value="Genomic_DNA"/>
</dbReference>
<accession>A0A183F9I5</accession>
<reference evidence="4" key="2">
    <citation type="submission" date="2019-09" db="UniProtKB">
        <authorList>
            <consortium name="WormBaseParasite"/>
        </authorList>
    </citation>
    <scope>IDENTIFICATION</scope>
</reference>
<evidence type="ECO:0000313" key="3">
    <source>
        <dbReference type="Proteomes" id="UP000050761"/>
    </source>
</evidence>
<accession>A0A3P7XT22</accession>
<sequence length="69" mass="7424">MPVHSQLGRVSCHGPCKLDASETGSHKGPVSAVAVRVGTSRQRSAVLSRLGDRIELLRVVRKTHPSVRV</sequence>
<reference evidence="2 3" key="1">
    <citation type="submission" date="2018-11" db="EMBL/GenBank/DDBJ databases">
        <authorList>
            <consortium name="Pathogen Informatics"/>
        </authorList>
    </citation>
    <scope>NUCLEOTIDE SEQUENCE [LARGE SCALE GENOMIC DNA]</scope>
</reference>
<dbReference type="AlphaFoldDB" id="A0A183F9I5"/>
<protein>
    <submittedName>
        <fullName evidence="4">Kinesin motor domain-containing protein</fullName>
    </submittedName>
</protein>
<evidence type="ECO:0000313" key="4">
    <source>
        <dbReference type="WBParaSite" id="HPBE_0000282701-mRNA-1"/>
    </source>
</evidence>
<dbReference type="Proteomes" id="UP000050761">
    <property type="component" value="Unassembled WGS sequence"/>
</dbReference>
<gene>
    <name evidence="2" type="ORF">HPBE_LOCUS2828</name>
</gene>
<proteinExistence type="predicted"/>
<name>A0A183F9I5_HELPZ</name>
<dbReference type="WBParaSite" id="HPBE_0000282701-mRNA-1">
    <property type="protein sequence ID" value="HPBE_0000282701-mRNA-1"/>
    <property type="gene ID" value="HPBE_0000282701"/>
</dbReference>
<evidence type="ECO:0000313" key="2">
    <source>
        <dbReference type="EMBL" id="VDO28615.1"/>
    </source>
</evidence>
<keyword evidence="3" id="KW-1185">Reference proteome</keyword>
<feature type="region of interest" description="Disordered" evidence="1">
    <location>
        <begin position="1"/>
        <end position="29"/>
    </location>
</feature>